<sequence length="70" mass="7513">MGEETSSFAVRKAHVLVSNELGGQQRLSFSAGGMLAIDSSGEALWKMHNSGKSFEEAMDSINKAKTHEDA</sequence>
<dbReference type="Proteomes" id="UP000321393">
    <property type="component" value="Unassembled WGS sequence"/>
</dbReference>
<evidence type="ECO:0000313" key="3">
    <source>
        <dbReference type="Proteomes" id="UP000321393"/>
    </source>
</evidence>
<protein>
    <submittedName>
        <fullName evidence="2">Chaperone protein dnaJ 72</fullName>
    </submittedName>
</protein>
<dbReference type="EMBL" id="SSTD01013865">
    <property type="protein sequence ID" value="TYK05366.1"/>
    <property type="molecule type" value="Genomic_DNA"/>
</dbReference>
<dbReference type="STRING" id="1194695.A0A5D3C4S2"/>
<dbReference type="OrthoDB" id="442087at2759"/>
<dbReference type="Proteomes" id="UP000321947">
    <property type="component" value="Unassembled WGS sequence"/>
</dbReference>
<reference evidence="3 4" key="1">
    <citation type="submission" date="2019-08" db="EMBL/GenBank/DDBJ databases">
        <title>Draft genome sequences of two oriental melons (Cucumis melo L. var makuwa).</title>
        <authorList>
            <person name="Kwon S.-Y."/>
        </authorList>
    </citation>
    <scope>NUCLEOTIDE SEQUENCE [LARGE SCALE GENOMIC DNA]</scope>
    <source>
        <strain evidence="4">cv. Chang Bougi</strain>
        <strain evidence="3">cv. SW 3</strain>
        <tissue evidence="2">Leaf</tissue>
    </source>
</reference>
<comment type="caution">
    <text evidence="2">The sequence shown here is derived from an EMBL/GenBank/DDBJ whole genome shotgun (WGS) entry which is preliminary data.</text>
</comment>
<dbReference type="AlphaFoldDB" id="A0A5D3C4S2"/>
<proteinExistence type="predicted"/>
<dbReference type="EMBL" id="SSTE01016227">
    <property type="protein sequence ID" value="KAA0041843.1"/>
    <property type="molecule type" value="Genomic_DNA"/>
</dbReference>
<evidence type="ECO:0000313" key="2">
    <source>
        <dbReference type="EMBL" id="TYK05366.1"/>
    </source>
</evidence>
<evidence type="ECO:0000313" key="4">
    <source>
        <dbReference type="Proteomes" id="UP000321947"/>
    </source>
</evidence>
<name>A0A5D3C4S2_CUCMM</name>
<evidence type="ECO:0000313" key="1">
    <source>
        <dbReference type="EMBL" id="KAA0041843.1"/>
    </source>
</evidence>
<accession>A0A5D3C4S2</accession>
<gene>
    <name evidence="2" type="ORF">E5676_scaffold83G00360</name>
    <name evidence="1" type="ORF">E6C27_scaffold67G002240</name>
</gene>
<organism evidence="2 4">
    <name type="scientific">Cucumis melo var. makuwa</name>
    <name type="common">Oriental melon</name>
    <dbReference type="NCBI Taxonomy" id="1194695"/>
    <lineage>
        <taxon>Eukaryota</taxon>
        <taxon>Viridiplantae</taxon>
        <taxon>Streptophyta</taxon>
        <taxon>Embryophyta</taxon>
        <taxon>Tracheophyta</taxon>
        <taxon>Spermatophyta</taxon>
        <taxon>Magnoliopsida</taxon>
        <taxon>eudicotyledons</taxon>
        <taxon>Gunneridae</taxon>
        <taxon>Pentapetalae</taxon>
        <taxon>rosids</taxon>
        <taxon>fabids</taxon>
        <taxon>Cucurbitales</taxon>
        <taxon>Cucurbitaceae</taxon>
        <taxon>Benincaseae</taxon>
        <taxon>Cucumis</taxon>
    </lineage>
</organism>